<keyword evidence="2" id="KW-1185">Reference proteome</keyword>
<gene>
    <name evidence="1" type="ORF">CALCODRAFT_500913</name>
</gene>
<dbReference type="AlphaFoldDB" id="A0A165DVY8"/>
<reference evidence="1 2" key="1">
    <citation type="journal article" date="2016" name="Mol. Biol. Evol.">
        <title>Comparative Genomics of Early-Diverging Mushroom-Forming Fungi Provides Insights into the Origins of Lignocellulose Decay Capabilities.</title>
        <authorList>
            <person name="Nagy L.G."/>
            <person name="Riley R."/>
            <person name="Tritt A."/>
            <person name="Adam C."/>
            <person name="Daum C."/>
            <person name="Floudas D."/>
            <person name="Sun H."/>
            <person name="Yadav J.S."/>
            <person name="Pangilinan J."/>
            <person name="Larsson K.H."/>
            <person name="Matsuura K."/>
            <person name="Barry K."/>
            <person name="Labutti K."/>
            <person name="Kuo R."/>
            <person name="Ohm R.A."/>
            <person name="Bhattacharya S.S."/>
            <person name="Shirouzu T."/>
            <person name="Yoshinaga Y."/>
            <person name="Martin F.M."/>
            <person name="Grigoriev I.V."/>
            <person name="Hibbett D.S."/>
        </authorList>
    </citation>
    <scope>NUCLEOTIDE SEQUENCE [LARGE SCALE GENOMIC DNA]</scope>
    <source>
        <strain evidence="1 2">HHB12733</strain>
    </source>
</reference>
<proteinExistence type="predicted"/>
<evidence type="ECO:0000313" key="1">
    <source>
        <dbReference type="EMBL" id="KZT53651.1"/>
    </source>
</evidence>
<organism evidence="1 2">
    <name type="scientific">Calocera cornea HHB12733</name>
    <dbReference type="NCBI Taxonomy" id="1353952"/>
    <lineage>
        <taxon>Eukaryota</taxon>
        <taxon>Fungi</taxon>
        <taxon>Dikarya</taxon>
        <taxon>Basidiomycota</taxon>
        <taxon>Agaricomycotina</taxon>
        <taxon>Dacrymycetes</taxon>
        <taxon>Dacrymycetales</taxon>
        <taxon>Dacrymycetaceae</taxon>
        <taxon>Calocera</taxon>
    </lineage>
</organism>
<name>A0A165DVY8_9BASI</name>
<dbReference type="Proteomes" id="UP000076842">
    <property type="component" value="Unassembled WGS sequence"/>
</dbReference>
<protein>
    <submittedName>
        <fullName evidence="1">Uncharacterized protein</fullName>
    </submittedName>
</protein>
<accession>A0A165DVY8</accession>
<sequence length="147" mass="16374">MWAELFAPMLDPRNSYLKTRKAVTMVAEQTYDDTGISLLEFAYLALSMQRLYPALKPPGLPCRWMAHVMFHGLSALQEQPLPPAYVGRIKGVDDAQVMAVVAETRKALAGHKPRNQVDRMVCGTGVEKKVRERVTLIGLSSSGRRGF</sequence>
<dbReference type="OrthoDB" id="3355638at2759"/>
<dbReference type="EMBL" id="KV424032">
    <property type="protein sequence ID" value="KZT53651.1"/>
    <property type="molecule type" value="Genomic_DNA"/>
</dbReference>
<evidence type="ECO:0000313" key="2">
    <source>
        <dbReference type="Proteomes" id="UP000076842"/>
    </source>
</evidence>
<dbReference type="InParanoid" id="A0A165DVY8"/>